<proteinExistence type="predicted"/>
<feature type="transmembrane region" description="Helical" evidence="2">
    <location>
        <begin position="191"/>
        <end position="211"/>
    </location>
</feature>
<name>A0A0D2E005_9EURO</name>
<protein>
    <submittedName>
        <fullName evidence="3">Uncharacterized protein</fullName>
    </submittedName>
</protein>
<dbReference type="AlphaFoldDB" id="A0A0D2E005"/>
<evidence type="ECO:0000256" key="2">
    <source>
        <dbReference type="SAM" id="Phobius"/>
    </source>
</evidence>
<gene>
    <name evidence="3" type="ORF">PV06_01303</name>
</gene>
<feature type="transmembrane region" description="Helical" evidence="2">
    <location>
        <begin position="70"/>
        <end position="91"/>
    </location>
</feature>
<keyword evidence="2" id="KW-0472">Membrane</keyword>
<accession>A0A0D2E005</accession>
<evidence type="ECO:0000256" key="1">
    <source>
        <dbReference type="SAM" id="MobiDB-lite"/>
    </source>
</evidence>
<dbReference type="Proteomes" id="UP000053342">
    <property type="component" value="Unassembled WGS sequence"/>
</dbReference>
<sequence>MARSPFFPFYIILPILMIDGLIELSMISATVGFLHARAGKFFTVDTSSGSFDIHGKPKNLYVDQGHTSNGAAGTAIILIGLGGLLTIWFENRRARKTNATNHSFLFIFWVVMTWLSAALTLSALIYVNVVVAQTDNQTINLTIAEQNPEPAMYPLDHWTPDNWFKALLKLDLAHSSDRGTLKYHLRLISGWRWNLIPLFVIGAAVALLALWELIRSRRWTTGESREKLRGSGQSQQPKPFPSP</sequence>
<dbReference type="GeneID" id="27353377"/>
<dbReference type="RefSeq" id="XP_016268954.1">
    <property type="nucleotide sequence ID" value="XM_016401901.1"/>
</dbReference>
<feature type="transmembrane region" description="Helical" evidence="2">
    <location>
        <begin position="7"/>
        <end position="34"/>
    </location>
</feature>
<keyword evidence="2" id="KW-1133">Transmembrane helix</keyword>
<feature type="transmembrane region" description="Helical" evidence="2">
    <location>
        <begin position="103"/>
        <end position="127"/>
    </location>
</feature>
<evidence type="ECO:0000313" key="4">
    <source>
        <dbReference type="Proteomes" id="UP000053342"/>
    </source>
</evidence>
<dbReference type="OrthoDB" id="3597048at2759"/>
<keyword evidence="2" id="KW-0812">Transmembrane</keyword>
<dbReference type="HOGENOM" id="CLU_082501_0_0_1"/>
<dbReference type="VEuPathDB" id="FungiDB:PV06_01303"/>
<evidence type="ECO:0000313" key="3">
    <source>
        <dbReference type="EMBL" id="KIW48738.1"/>
    </source>
</evidence>
<feature type="region of interest" description="Disordered" evidence="1">
    <location>
        <begin position="223"/>
        <end position="243"/>
    </location>
</feature>
<dbReference type="EMBL" id="KN847332">
    <property type="protein sequence ID" value="KIW48738.1"/>
    <property type="molecule type" value="Genomic_DNA"/>
</dbReference>
<keyword evidence="4" id="KW-1185">Reference proteome</keyword>
<organism evidence="3 4">
    <name type="scientific">Exophiala oligosperma</name>
    <dbReference type="NCBI Taxonomy" id="215243"/>
    <lineage>
        <taxon>Eukaryota</taxon>
        <taxon>Fungi</taxon>
        <taxon>Dikarya</taxon>
        <taxon>Ascomycota</taxon>
        <taxon>Pezizomycotina</taxon>
        <taxon>Eurotiomycetes</taxon>
        <taxon>Chaetothyriomycetidae</taxon>
        <taxon>Chaetothyriales</taxon>
        <taxon>Herpotrichiellaceae</taxon>
        <taxon>Exophiala</taxon>
    </lineage>
</organism>
<reference evidence="3 4" key="1">
    <citation type="submission" date="2015-01" db="EMBL/GenBank/DDBJ databases">
        <title>The Genome Sequence of Exophiala oligosperma CBS72588.</title>
        <authorList>
            <consortium name="The Broad Institute Genomics Platform"/>
            <person name="Cuomo C."/>
            <person name="de Hoog S."/>
            <person name="Gorbushina A."/>
            <person name="Stielow B."/>
            <person name="Teixiera M."/>
            <person name="Abouelleil A."/>
            <person name="Chapman S.B."/>
            <person name="Priest M."/>
            <person name="Young S.K."/>
            <person name="Wortman J."/>
            <person name="Nusbaum C."/>
            <person name="Birren B."/>
        </authorList>
    </citation>
    <scope>NUCLEOTIDE SEQUENCE [LARGE SCALE GENOMIC DNA]</scope>
    <source>
        <strain evidence="3 4">CBS 72588</strain>
    </source>
</reference>